<gene>
    <name evidence="1" type="ORF">D187_000437</name>
</gene>
<dbReference type="SUPFAM" id="SSF52266">
    <property type="entry name" value="SGNH hydrolase"/>
    <property type="match status" value="1"/>
</dbReference>
<dbReference type="EMBL" id="ANAH02000001">
    <property type="protein sequence ID" value="EPX65012.1"/>
    <property type="molecule type" value="Genomic_DNA"/>
</dbReference>
<dbReference type="Proteomes" id="UP000011682">
    <property type="component" value="Unassembled WGS sequence"/>
</dbReference>
<proteinExistence type="predicted"/>
<dbReference type="Gene3D" id="3.40.50.1110">
    <property type="entry name" value="SGNH hydrolase"/>
    <property type="match status" value="1"/>
</dbReference>
<dbReference type="GO" id="GO:0016788">
    <property type="term" value="F:hydrolase activity, acting on ester bonds"/>
    <property type="evidence" value="ECO:0007669"/>
    <property type="project" value="UniProtKB-ARBA"/>
</dbReference>
<organism evidence="1 2">
    <name type="scientific">Cystobacter fuscus (strain ATCC 25194 / DSM 2262 / NBRC 100088 / M29)</name>
    <dbReference type="NCBI Taxonomy" id="1242864"/>
    <lineage>
        <taxon>Bacteria</taxon>
        <taxon>Pseudomonadati</taxon>
        <taxon>Myxococcota</taxon>
        <taxon>Myxococcia</taxon>
        <taxon>Myxococcales</taxon>
        <taxon>Cystobacterineae</taxon>
        <taxon>Archangiaceae</taxon>
        <taxon>Cystobacter</taxon>
    </lineage>
</organism>
<dbReference type="AlphaFoldDB" id="S9PR63"/>
<evidence type="ECO:0000313" key="2">
    <source>
        <dbReference type="Proteomes" id="UP000011682"/>
    </source>
</evidence>
<protein>
    <submittedName>
        <fullName evidence="1">Uncharacterized protein</fullName>
    </submittedName>
</protein>
<dbReference type="OrthoDB" id="114535at2"/>
<dbReference type="InterPro" id="IPR036514">
    <property type="entry name" value="SGNH_hydro_sf"/>
</dbReference>
<accession>S9PR63</accession>
<reference evidence="1" key="1">
    <citation type="submission" date="2013-05" db="EMBL/GenBank/DDBJ databases">
        <title>Genome assembly of Cystobacter fuscus DSM 2262.</title>
        <authorList>
            <person name="Sharma G."/>
            <person name="Khatri I."/>
            <person name="Kaur C."/>
            <person name="Mayilraj S."/>
            <person name="Subramanian S."/>
        </authorList>
    </citation>
    <scope>NUCLEOTIDE SEQUENCE [LARGE SCALE GENOMIC DNA]</scope>
    <source>
        <strain evidence="1">DSM 2262</strain>
    </source>
</reference>
<sequence length="319" mass="35280">MTRRHLLPSVVTALAVLLVFNLAVTMATRLTARRQFLARLDNAPRDTRLLFLGNSLLEDGTDLAAFAAAWSPAGQAPASFNAALHATTPVEHALVLKQALPRLPQVRDIVYGYFDDQLSLQSNTGWRDMISSRALAYSFPEDAAALYAPGSWETAWRFRAMSLMPMLAERTTIWSKVETLRKAMGAWGMSAGTAPKQEDLEELARRLGRVVQEDRGFSAAVKELFRLAETRGARMVVVAMPDGRPPGFHDGPAARALRAYNRAKVEAAHGLYIDASQWVTDRKYFKADGVHLNPEGARLFSEQLGRELSRARGLDRSSD</sequence>
<dbReference type="CDD" id="cd00229">
    <property type="entry name" value="SGNH_hydrolase"/>
    <property type="match status" value="1"/>
</dbReference>
<keyword evidence="2" id="KW-1185">Reference proteome</keyword>
<dbReference type="RefSeq" id="WP_002623192.1">
    <property type="nucleotide sequence ID" value="NZ_ANAH02000001.1"/>
</dbReference>
<name>S9PR63_CYSF2</name>
<comment type="caution">
    <text evidence="1">The sequence shown here is derived from an EMBL/GenBank/DDBJ whole genome shotgun (WGS) entry which is preliminary data.</text>
</comment>
<evidence type="ECO:0000313" key="1">
    <source>
        <dbReference type="EMBL" id="EPX65012.1"/>
    </source>
</evidence>